<comment type="similarity">
    <text evidence="7">Belongs to the GntP permease family.</text>
</comment>
<dbReference type="PANTHER" id="PTHR30354">
    <property type="entry name" value="GNT FAMILY GLUCONATE TRANSPORTER"/>
    <property type="match status" value="1"/>
</dbReference>
<evidence type="ECO:0000256" key="3">
    <source>
        <dbReference type="ARBA" id="ARBA00022475"/>
    </source>
</evidence>
<gene>
    <name evidence="9" type="ORF">GTP46_16610</name>
</gene>
<evidence type="ECO:0000313" key="9">
    <source>
        <dbReference type="EMBL" id="MYM24269.1"/>
    </source>
</evidence>
<accession>A0A6L8K9U1</accession>
<feature type="transmembrane region" description="Helical" evidence="8">
    <location>
        <begin position="98"/>
        <end position="117"/>
    </location>
</feature>
<evidence type="ECO:0000256" key="6">
    <source>
        <dbReference type="ARBA" id="ARBA00023136"/>
    </source>
</evidence>
<dbReference type="PIRSF" id="PIRSF002746">
    <property type="entry name" value="Gluconate_transporter"/>
    <property type="match status" value="1"/>
</dbReference>
<feature type="transmembrane region" description="Helical" evidence="8">
    <location>
        <begin position="123"/>
        <end position="141"/>
    </location>
</feature>
<protein>
    <submittedName>
        <fullName evidence="9">Gluconate transporter</fullName>
    </submittedName>
</protein>
<feature type="transmembrane region" description="Helical" evidence="8">
    <location>
        <begin position="347"/>
        <end position="376"/>
    </location>
</feature>
<organism evidence="9 10">
    <name type="scientific">Duganella flavida</name>
    <dbReference type="NCBI Taxonomy" id="2692175"/>
    <lineage>
        <taxon>Bacteria</taxon>
        <taxon>Pseudomonadati</taxon>
        <taxon>Pseudomonadota</taxon>
        <taxon>Betaproteobacteria</taxon>
        <taxon>Burkholderiales</taxon>
        <taxon>Oxalobacteraceae</taxon>
        <taxon>Telluria group</taxon>
        <taxon>Duganella</taxon>
    </lineage>
</organism>
<dbReference type="Pfam" id="PF02447">
    <property type="entry name" value="GntP_permease"/>
    <property type="match status" value="1"/>
</dbReference>
<feature type="transmembrane region" description="Helical" evidence="8">
    <location>
        <begin position="265"/>
        <end position="289"/>
    </location>
</feature>
<dbReference type="RefSeq" id="WP_161007743.1">
    <property type="nucleotide sequence ID" value="NZ_WWCN01000010.1"/>
</dbReference>
<feature type="transmembrane region" description="Helical" evidence="8">
    <location>
        <begin position="68"/>
        <end position="86"/>
    </location>
</feature>
<keyword evidence="6 8" id="KW-0472">Membrane</keyword>
<feature type="transmembrane region" description="Helical" evidence="8">
    <location>
        <begin position="388"/>
        <end position="411"/>
    </location>
</feature>
<reference evidence="9 10" key="1">
    <citation type="submission" date="2019-12" db="EMBL/GenBank/DDBJ databases">
        <title>Novel species isolated from a subtropical stream in China.</title>
        <authorList>
            <person name="Lu H."/>
        </authorList>
    </citation>
    <scope>NUCLEOTIDE SEQUENCE [LARGE SCALE GENOMIC DNA]</scope>
    <source>
        <strain evidence="9 10">FT135W</strain>
    </source>
</reference>
<keyword evidence="2" id="KW-0813">Transport</keyword>
<keyword evidence="10" id="KW-1185">Reference proteome</keyword>
<dbReference type="InterPro" id="IPR003474">
    <property type="entry name" value="Glcn_transporter"/>
</dbReference>
<evidence type="ECO:0000256" key="1">
    <source>
        <dbReference type="ARBA" id="ARBA00004651"/>
    </source>
</evidence>
<dbReference type="GO" id="GO:0015128">
    <property type="term" value="F:gluconate transmembrane transporter activity"/>
    <property type="evidence" value="ECO:0007669"/>
    <property type="project" value="InterPro"/>
</dbReference>
<dbReference type="PANTHER" id="PTHR30354:SF22">
    <property type="entry name" value="HIGH-AFFINITY GLUCONATE TRANSPORTER"/>
    <property type="match status" value="1"/>
</dbReference>
<feature type="transmembrane region" description="Helical" evidence="8">
    <location>
        <begin position="309"/>
        <end position="327"/>
    </location>
</feature>
<comment type="caution">
    <text evidence="9">The sequence shown here is derived from an EMBL/GenBank/DDBJ whole genome shotgun (WGS) entry which is preliminary data.</text>
</comment>
<dbReference type="GO" id="GO:0005886">
    <property type="term" value="C:plasma membrane"/>
    <property type="evidence" value="ECO:0007669"/>
    <property type="project" value="UniProtKB-SubCell"/>
</dbReference>
<evidence type="ECO:0000313" key="10">
    <source>
        <dbReference type="Proteomes" id="UP000479335"/>
    </source>
</evidence>
<dbReference type="NCBIfam" id="TIGR00791">
    <property type="entry name" value="gntP"/>
    <property type="match status" value="1"/>
</dbReference>
<feature type="transmembrane region" description="Helical" evidence="8">
    <location>
        <begin position="431"/>
        <end position="448"/>
    </location>
</feature>
<proteinExistence type="inferred from homology"/>
<dbReference type="EMBL" id="WWCN01000010">
    <property type="protein sequence ID" value="MYM24269.1"/>
    <property type="molecule type" value="Genomic_DNA"/>
</dbReference>
<keyword evidence="5 8" id="KW-1133">Transmembrane helix</keyword>
<name>A0A6L8K9U1_9BURK</name>
<evidence type="ECO:0000256" key="7">
    <source>
        <dbReference type="ARBA" id="ARBA00049663"/>
    </source>
</evidence>
<feature type="transmembrane region" description="Helical" evidence="8">
    <location>
        <begin position="148"/>
        <end position="165"/>
    </location>
</feature>
<comment type="subcellular location">
    <subcellularLocation>
        <location evidence="1">Cell membrane</location>
        <topology evidence="1">Multi-pass membrane protein</topology>
    </subcellularLocation>
</comment>
<feature type="transmembrane region" description="Helical" evidence="8">
    <location>
        <begin position="185"/>
        <end position="206"/>
    </location>
</feature>
<feature type="transmembrane region" description="Helical" evidence="8">
    <location>
        <begin position="12"/>
        <end position="29"/>
    </location>
</feature>
<keyword evidence="4 8" id="KW-0812">Transmembrane</keyword>
<feature type="transmembrane region" description="Helical" evidence="8">
    <location>
        <begin position="36"/>
        <end position="56"/>
    </location>
</feature>
<dbReference type="AlphaFoldDB" id="A0A6L8K9U1"/>
<evidence type="ECO:0000256" key="4">
    <source>
        <dbReference type="ARBA" id="ARBA00022692"/>
    </source>
</evidence>
<keyword evidence="3" id="KW-1003">Cell membrane</keyword>
<evidence type="ECO:0000256" key="2">
    <source>
        <dbReference type="ARBA" id="ARBA00022448"/>
    </source>
</evidence>
<sequence>MAALFGVTPAAWALIAVALAVGTLTLLIAWAKVQPLLAFVVAALLAALLLGMPLASIPKSIDKGIGDLLGSLIVIVCLGAVFGKLIADSGAAQRIASYLIGVFGSARMPVALTLTGFVAGIPLYYNVGFVLLVPLVFSLVYRSGRPAVAMAIPLLCGLSIAHGFLPPHPSPTALVAQFHADMGRTLFYGMMVAVPTLIIAGPLFAMTLKRIKAEPAPMFRTGLRDEAALPGVFNSFATALLPVWLLAVATVAGAMPIADPSLKSLVAFLANPMIVMLLALLVAVFTLGVAQGRKLPELMAGAQDALRDIAPILLVIAGAGALKQVLVDSGVSAQLGAQLGALPVPPLVLGWLVATLIRICLGSATVAGLTAAGIVAPVVQASGIDPSLMVLAIGAGSLMCSHVNDSGFWMFKEYFGLSLQDTFRSWTLMETLVGVFGLIFVLILSAFVG</sequence>
<evidence type="ECO:0000256" key="8">
    <source>
        <dbReference type="SAM" id="Phobius"/>
    </source>
</evidence>
<evidence type="ECO:0000256" key="5">
    <source>
        <dbReference type="ARBA" id="ARBA00022989"/>
    </source>
</evidence>
<dbReference type="Proteomes" id="UP000479335">
    <property type="component" value="Unassembled WGS sequence"/>
</dbReference>
<feature type="transmembrane region" description="Helical" evidence="8">
    <location>
        <begin position="227"/>
        <end position="253"/>
    </location>
</feature>